<evidence type="ECO:0000313" key="3">
    <source>
        <dbReference type="Proteomes" id="UP001055219"/>
    </source>
</evidence>
<feature type="region of interest" description="Disordered" evidence="1">
    <location>
        <begin position="1"/>
        <end position="95"/>
    </location>
</feature>
<keyword evidence="3" id="KW-1185">Reference proteome</keyword>
<dbReference type="GeneID" id="75834932"/>
<dbReference type="Proteomes" id="UP001055219">
    <property type="component" value="Unassembled WGS sequence"/>
</dbReference>
<dbReference type="AlphaFoldDB" id="A0A9Q0BF72"/>
<name>A0A9Q0BF72_9HYPO</name>
<dbReference type="RefSeq" id="XP_051363231.1">
    <property type="nucleotide sequence ID" value="XM_051505503.1"/>
</dbReference>
<gene>
    <name evidence="2" type="ORF">J7T54_008461</name>
</gene>
<evidence type="ECO:0000256" key="1">
    <source>
        <dbReference type="SAM" id="MobiDB-lite"/>
    </source>
</evidence>
<dbReference type="OrthoDB" id="5336357at2759"/>
<sequence>MFLKRKRSSSEMSSSTSSSSSSPSRASPMSSMDMVSPSGHRGRTMKRLRNSRPSDNLVHQRTLGMLYAGASQQTSSQTAPIRQSSTPVIDSHPPPANESLHRFWNIRSAPTPSPSVERRPSFPTCCDDCGTSLGGGDQGMDVDDTEDPSCIECAKIVCQSCSISNLGAERRCLKCAKRQTWSGPAKPPGRLFSFTPTVSQDVEML</sequence>
<feature type="compositionally biased region" description="Low complexity" evidence="1">
    <location>
        <begin position="10"/>
        <end position="38"/>
    </location>
</feature>
<evidence type="ECO:0000313" key="2">
    <source>
        <dbReference type="EMBL" id="KAI6782375.1"/>
    </source>
</evidence>
<reference evidence="2" key="2">
    <citation type="submission" date="2022-07" db="EMBL/GenBank/DDBJ databases">
        <authorList>
            <person name="Goncalves M.F.M."/>
            <person name="Hilario S."/>
            <person name="Van De Peer Y."/>
            <person name="Esteves A.C."/>
            <person name="Alves A."/>
        </authorList>
    </citation>
    <scope>NUCLEOTIDE SEQUENCE</scope>
    <source>
        <strain evidence="2">MUM 19.33</strain>
    </source>
</reference>
<feature type="compositionally biased region" description="Polar residues" evidence="1">
    <location>
        <begin position="70"/>
        <end position="88"/>
    </location>
</feature>
<proteinExistence type="predicted"/>
<organism evidence="2 3">
    <name type="scientific">Emericellopsis cladophorae</name>
    <dbReference type="NCBI Taxonomy" id="2686198"/>
    <lineage>
        <taxon>Eukaryota</taxon>
        <taxon>Fungi</taxon>
        <taxon>Dikarya</taxon>
        <taxon>Ascomycota</taxon>
        <taxon>Pezizomycotina</taxon>
        <taxon>Sordariomycetes</taxon>
        <taxon>Hypocreomycetidae</taxon>
        <taxon>Hypocreales</taxon>
        <taxon>Bionectriaceae</taxon>
        <taxon>Emericellopsis</taxon>
    </lineage>
</organism>
<reference evidence="2" key="1">
    <citation type="journal article" date="2021" name="J Fungi (Basel)">
        <title>Genomic and Metabolomic Analyses of the Marine Fungus Emericellopsis cladophorae: Insights into Saltwater Adaptability Mechanisms and Its Biosynthetic Potential.</title>
        <authorList>
            <person name="Goncalves M.F.M."/>
            <person name="Hilario S."/>
            <person name="Van de Peer Y."/>
            <person name="Esteves A.C."/>
            <person name="Alves A."/>
        </authorList>
    </citation>
    <scope>NUCLEOTIDE SEQUENCE</scope>
    <source>
        <strain evidence="2">MUM 19.33</strain>
    </source>
</reference>
<feature type="compositionally biased region" description="Basic residues" evidence="1">
    <location>
        <begin position="40"/>
        <end position="50"/>
    </location>
</feature>
<protein>
    <submittedName>
        <fullName evidence="2">Uncharacterized protein</fullName>
    </submittedName>
</protein>
<comment type="caution">
    <text evidence="2">The sequence shown here is derived from an EMBL/GenBank/DDBJ whole genome shotgun (WGS) entry which is preliminary data.</text>
</comment>
<accession>A0A9Q0BF72</accession>
<dbReference type="EMBL" id="JAGIXG020000014">
    <property type="protein sequence ID" value="KAI6782375.1"/>
    <property type="molecule type" value="Genomic_DNA"/>
</dbReference>